<dbReference type="EMBL" id="JAKKPZ010000020">
    <property type="protein sequence ID" value="KAI1711993.1"/>
    <property type="molecule type" value="Genomic_DNA"/>
</dbReference>
<organism evidence="2 3">
    <name type="scientific">Ditylenchus destructor</name>
    <dbReference type="NCBI Taxonomy" id="166010"/>
    <lineage>
        <taxon>Eukaryota</taxon>
        <taxon>Metazoa</taxon>
        <taxon>Ecdysozoa</taxon>
        <taxon>Nematoda</taxon>
        <taxon>Chromadorea</taxon>
        <taxon>Rhabditida</taxon>
        <taxon>Tylenchina</taxon>
        <taxon>Tylenchomorpha</taxon>
        <taxon>Sphaerularioidea</taxon>
        <taxon>Anguinidae</taxon>
        <taxon>Anguininae</taxon>
        <taxon>Ditylenchus</taxon>
    </lineage>
</organism>
<keyword evidence="1" id="KW-0472">Membrane</keyword>
<evidence type="ECO:0008006" key="4">
    <source>
        <dbReference type="Google" id="ProtNLM"/>
    </source>
</evidence>
<evidence type="ECO:0000313" key="3">
    <source>
        <dbReference type="Proteomes" id="UP001201812"/>
    </source>
</evidence>
<dbReference type="Proteomes" id="UP001201812">
    <property type="component" value="Unassembled WGS sequence"/>
</dbReference>
<evidence type="ECO:0000256" key="1">
    <source>
        <dbReference type="SAM" id="Phobius"/>
    </source>
</evidence>
<feature type="transmembrane region" description="Helical" evidence="1">
    <location>
        <begin position="6"/>
        <end position="21"/>
    </location>
</feature>
<comment type="caution">
    <text evidence="2">The sequence shown here is derived from an EMBL/GenBank/DDBJ whole genome shotgun (WGS) entry which is preliminary data.</text>
</comment>
<gene>
    <name evidence="2" type="ORF">DdX_09956</name>
</gene>
<keyword evidence="3" id="KW-1185">Reference proteome</keyword>
<keyword evidence="1" id="KW-0812">Transmembrane</keyword>
<feature type="transmembrane region" description="Helical" evidence="1">
    <location>
        <begin position="90"/>
        <end position="109"/>
    </location>
</feature>
<accession>A0AAD4R632</accession>
<feature type="transmembrane region" description="Helical" evidence="1">
    <location>
        <begin position="28"/>
        <end position="44"/>
    </location>
</feature>
<evidence type="ECO:0000313" key="2">
    <source>
        <dbReference type="EMBL" id="KAI1711993.1"/>
    </source>
</evidence>
<proteinExistence type="predicted"/>
<protein>
    <recommendedName>
        <fullName evidence="4">DUF1294 domain-containing protein</fullName>
    </recommendedName>
</protein>
<dbReference type="Pfam" id="PF06961">
    <property type="entry name" value="DUF1294"/>
    <property type="match status" value="1"/>
</dbReference>
<name>A0AAD4R632_9BILA</name>
<sequence>MRSPLAFLIVVAVSITSLIFVHEHLGGIFAWYIGASIGTFVVYLEDKIAAGNETWRTSEATLHVSSLIGGWPGGLLGILALRHKSNKRDFLVIFIVTVIANCFLLYAFIRLRDSDVHTTIWEKIETTFKSR</sequence>
<dbReference type="AlphaFoldDB" id="A0AAD4R632"/>
<keyword evidence="1" id="KW-1133">Transmembrane helix</keyword>
<dbReference type="InterPro" id="IPR010718">
    <property type="entry name" value="DUF1294"/>
</dbReference>
<reference evidence="2" key="1">
    <citation type="submission" date="2022-01" db="EMBL/GenBank/DDBJ databases">
        <title>Genome Sequence Resource for Two Populations of Ditylenchus destructor, the Migratory Endoparasitic Phytonematode.</title>
        <authorList>
            <person name="Zhang H."/>
            <person name="Lin R."/>
            <person name="Xie B."/>
        </authorList>
    </citation>
    <scope>NUCLEOTIDE SEQUENCE</scope>
    <source>
        <strain evidence="2">BazhouSP</strain>
    </source>
</reference>